<dbReference type="OrthoDB" id="2087700at2"/>
<dbReference type="Proteomes" id="UP000000212">
    <property type="component" value="Chromosome"/>
</dbReference>
<proteinExistence type="predicted"/>
<name>K8EJP2_CARML</name>
<dbReference type="eggNOG" id="COG4570">
    <property type="taxonomic scope" value="Bacteria"/>
</dbReference>
<dbReference type="SUPFAM" id="SSF103084">
    <property type="entry name" value="Holliday junction resolvase RusA"/>
    <property type="match status" value="1"/>
</dbReference>
<accession>K8EJP2</accession>
<dbReference type="GO" id="GO:0006281">
    <property type="term" value="P:DNA repair"/>
    <property type="evidence" value="ECO:0007669"/>
    <property type="project" value="InterPro"/>
</dbReference>
<organism evidence="1 2">
    <name type="scientific">Carnobacterium maltaromaticum LMA28</name>
    <dbReference type="NCBI Taxonomy" id="1234679"/>
    <lineage>
        <taxon>Bacteria</taxon>
        <taxon>Bacillati</taxon>
        <taxon>Bacillota</taxon>
        <taxon>Bacilli</taxon>
        <taxon>Lactobacillales</taxon>
        <taxon>Carnobacteriaceae</taxon>
        <taxon>Carnobacterium</taxon>
    </lineage>
</organism>
<dbReference type="RefSeq" id="WP_015077131.1">
    <property type="nucleotide sequence ID" value="NC_019425.2"/>
</dbReference>
<gene>
    <name evidence="1" type="ORF">BN424_2639</name>
</gene>
<reference evidence="2" key="1">
    <citation type="journal article" date="2013" name="Genome Announc.">
        <title>Complete Chromosome Sequence of Carnobacterium maltaromaticum LMA 28.</title>
        <authorList>
            <person name="Cailliez-Grimal C."/>
            <person name="Chaillou S."/>
            <person name="Anba-Mondoloni J."/>
            <person name="Loux V."/>
            <person name="Afzal M.I."/>
            <person name="Rahman A."/>
            <person name="Kergourlay G."/>
            <person name="Champomier-Verges M.C."/>
            <person name="Zagorec M."/>
            <person name="Dalgaard P."/>
            <person name="Leisner J.J."/>
            <person name="Prevost H."/>
            <person name="Revol-Junelles A.M."/>
            <person name="Borges F."/>
        </authorList>
    </citation>
    <scope>NUCLEOTIDE SEQUENCE</scope>
    <source>
        <strain evidence="2">LMA28</strain>
    </source>
</reference>
<dbReference type="STRING" id="1234679.BN424_2639"/>
<dbReference type="Gene3D" id="3.30.1330.70">
    <property type="entry name" value="Holliday junction resolvase RusA"/>
    <property type="match status" value="1"/>
</dbReference>
<sequence length="121" mass="14233">MANRIVIPLPLMTLNEYTNEQRKNRFSGASAKKKQTAICEFYVKQAMKDGVTFDIPTRLKFNWYTLDKRQDPDNIAFQKKFVLDGMIKAKFLENDGWKQILGFSDYFDVDKENPRVEIEVE</sequence>
<dbReference type="AlphaFoldDB" id="K8EJP2"/>
<dbReference type="GO" id="GO:0006310">
    <property type="term" value="P:DNA recombination"/>
    <property type="evidence" value="ECO:0007669"/>
    <property type="project" value="InterPro"/>
</dbReference>
<dbReference type="KEGG" id="cml:BN424_2639"/>
<dbReference type="InterPro" id="IPR036614">
    <property type="entry name" value="RusA-like_sf"/>
</dbReference>
<dbReference type="HOGENOM" id="CLU_136719_0_0_9"/>
<dbReference type="EMBL" id="HE999757">
    <property type="protein sequence ID" value="CCO12078.2"/>
    <property type="molecule type" value="Genomic_DNA"/>
</dbReference>
<protein>
    <submittedName>
        <fullName evidence="1">Endodeoxyribonuclease RusA family protein</fullName>
    </submittedName>
</protein>
<evidence type="ECO:0000313" key="1">
    <source>
        <dbReference type="EMBL" id="CCO12078.2"/>
    </source>
</evidence>
<dbReference type="GO" id="GO:0000287">
    <property type="term" value="F:magnesium ion binding"/>
    <property type="evidence" value="ECO:0007669"/>
    <property type="project" value="InterPro"/>
</dbReference>
<evidence type="ECO:0000313" key="2">
    <source>
        <dbReference type="Proteomes" id="UP000000212"/>
    </source>
</evidence>
<keyword evidence="2" id="KW-1185">Reference proteome</keyword>